<dbReference type="InterPro" id="IPR029069">
    <property type="entry name" value="HotDog_dom_sf"/>
</dbReference>
<proteinExistence type="predicted"/>
<gene>
    <name evidence="1" type="ORF">EFL95_08225</name>
</gene>
<evidence type="ECO:0008006" key="3">
    <source>
        <dbReference type="Google" id="ProtNLM"/>
    </source>
</evidence>
<sequence>MTNTMMTTPLRLSGRENGPKGMSNGGFACGTFAGLLGGTAKVTLHQKVPLETDLVARISGHQATVLNGETLIAVAETVEPFVLEPPVRPTATQAEFARSQHPLRGVRHPLSNCVVCGPERPDGLGVTPGPLATDPDVLAAPFRPTAGYAINGVVRPAAVWGALDCTSYSAADYRSRRFCLLGSLEGHQVRPIEVTENLVVVGWTRSAGNRSVQTASAMIDEDGAVVASARAVWVAVRHQWAVKTIARFVG</sequence>
<protein>
    <recommendedName>
        <fullName evidence="3">Thioesterase family protein</fullName>
    </recommendedName>
</protein>
<accession>A0A3N0DU20</accession>
<dbReference type="AlphaFoldDB" id="A0A3N0DU20"/>
<evidence type="ECO:0000313" key="1">
    <source>
        <dbReference type="EMBL" id="RNL79021.1"/>
    </source>
</evidence>
<dbReference type="Proteomes" id="UP000277094">
    <property type="component" value="Unassembled WGS sequence"/>
</dbReference>
<dbReference type="Gene3D" id="3.10.129.10">
    <property type="entry name" value="Hotdog Thioesterase"/>
    <property type="match status" value="1"/>
</dbReference>
<dbReference type="RefSeq" id="WP_123233523.1">
    <property type="nucleotide sequence ID" value="NZ_RJSG01000002.1"/>
</dbReference>
<dbReference type="OrthoDB" id="5495835at2"/>
<dbReference type="SUPFAM" id="SSF54637">
    <property type="entry name" value="Thioesterase/thiol ester dehydrase-isomerase"/>
    <property type="match status" value="1"/>
</dbReference>
<comment type="caution">
    <text evidence="1">The sequence shown here is derived from an EMBL/GenBank/DDBJ whole genome shotgun (WGS) entry which is preliminary data.</text>
</comment>
<evidence type="ECO:0000313" key="2">
    <source>
        <dbReference type="Proteomes" id="UP000277094"/>
    </source>
</evidence>
<name>A0A3N0DU20_9ACTN</name>
<dbReference type="EMBL" id="RJSG01000002">
    <property type="protein sequence ID" value="RNL79021.1"/>
    <property type="molecule type" value="Genomic_DNA"/>
</dbReference>
<keyword evidence="2" id="KW-1185">Reference proteome</keyword>
<reference evidence="1 2" key="1">
    <citation type="submission" date="2018-11" db="EMBL/GenBank/DDBJ databases">
        <authorList>
            <person name="Li F."/>
        </authorList>
    </citation>
    <scope>NUCLEOTIDE SEQUENCE [LARGE SCALE GENOMIC DNA]</scope>
    <source>
        <strain evidence="1 2">KIS18-7</strain>
    </source>
</reference>
<organism evidence="1 2">
    <name type="scientific">Nocardioides marmorisolisilvae</name>
    <dbReference type="NCBI Taxonomy" id="1542737"/>
    <lineage>
        <taxon>Bacteria</taxon>
        <taxon>Bacillati</taxon>
        <taxon>Actinomycetota</taxon>
        <taxon>Actinomycetes</taxon>
        <taxon>Propionibacteriales</taxon>
        <taxon>Nocardioidaceae</taxon>
        <taxon>Nocardioides</taxon>
    </lineage>
</organism>